<sequence length="205" mass="24110">MLDQIVDYKKLYEEKCIECEELNNSLKIERRTHKHGDKILLRDLLFNETGHNMVKATDENMSCATKYANEAQKYQIEVNGNLFHNLDGSIRKRYNECGNDMEKRFKNPDIKGFSKSVGYPDLQTNDMYLEIKFAAQNNIYSTLRTFYISTLDKVEKNLPHILIGFIHIDGKLDNERPPKVIDLYNLEVTLKCEWESNNKEMYINL</sequence>
<accession>A0A6C0C735</accession>
<proteinExistence type="predicted"/>
<dbReference type="AlphaFoldDB" id="A0A6C0C735"/>
<organism evidence="1">
    <name type="scientific">viral metagenome</name>
    <dbReference type="NCBI Taxonomy" id="1070528"/>
    <lineage>
        <taxon>unclassified sequences</taxon>
        <taxon>metagenomes</taxon>
        <taxon>organismal metagenomes</taxon>
    </lineage>
</organism>
<dbReference type="EMBL" id="MN739344">
    <property type="protein sequence ID" value="QHS99468.1"/>
    <property type="molecule type" value="Genomic_DNA"/>
</dbReference>
<reference evidence="1" key="1">
    <citation type="journal article" date="2020" name="Nature">
        <title>Giant virus diversity and host interactions through global metagenomics.</title>
        <authorList>
            <person name="Schulz F."/>
            <person name="Roux S."/>
            <person name="Paez-Espino D."/>
            <person name="Jungbluth S."/>
            <person name="Walsh D.A."/>
            <person name="Denef V.J."/>
            <person name="McMahon K.D."/>
            <person name="Konstantinidis K.T."/>
            <person name="Eloe-Fadrosh E.A."/>
            <person name="Kyrpides N.C."/>
            <person name="Woyke T."/>
        </authorList>
    </citation>
    <scope>NUCLEOTIDE SEQUENCE</scope>
    <source>
        <strain evidence="1">GVMAG-M-3300020187-37</strain>
    </source>
</reference>
<evidence type="ECO:0000313" key="1">
    <source>
        <dbReference type="EMBL" id="QHS99468.1"/>
    </source>
</evidence>
<protein>
    <submittedName>
        <fullName evidence="1">Uncharacterized protein</fullName>
    </submittedName>
</protein>
<name>A0A6C0C735_9ZZZZ</name>